<name>A0A1T4MBZ5_9FIRM</name>
<dbReference type="CDD" id="cd11614">
    <property type="entry name" value="SAF_CpaB_FlgA_like"/>
    <property type="match status" value="1"/>
</dbReference>
<dbReference type="OrthoDB" id="163768at2"/>
<reference evidence="4" key="1">
    <citation type="submission" date="2017-02" db="EMBL/GenBank/DDBJ databases">
        <authorList>
            <person name="Varghese N."/>
            <person name="Submissions S."/>
        </authorList>
    </citation>
    <scope>NUCLEOTIDE SEQUENCE [LARGE SCALE GENOMIC DNA]</scope>
    <source>
        <strain evidence="4">ATCC 51222</strain>
    </source>
</reference>
<feature type="signal peptide" evidence="1">
    <location>
        <begin position="1"/>
        <end position="23"/>
    </location>
</feature>
<dbReference type="STRING" id="290054.SAMN02745114_01213"/>
<gene>
    <name evidence="3" type="ORF">SAMN02745114_01213</name>
</gene>
<feature type="domain" description="Flp pilus assembly protein RcpC/CpaB" evidence="2">
    <location>
        <begin position="117"/>
        <end position="219"/>
    </location>
</feature>
<organism evidence="3 4">
    <name type="scientific">Eubacterium coprostanoligenes</name>
    <dbReference type="NCBI Taxonomy" id="290054"/>
    <lineage>
        <taxon>Bacteria</taxon>
        <taxon>Bacillati</taxon>
        <taxon>Bacillota</taxon>
        <taxon>Clostridia</taxon>
        <taxon>Eubacteriales</taxon>
        <taxon>Eubacteriaceae</taxon>
        <taxon>Eubacterium</taxon>
    </lineage>
</organism>
<dbReference type="Pfam" id="PF16976">
    <property type="entry name" value="RcpC"/>
    <property type="match status" value="1"/>
</dbReference>
<evidence type="ECO:0000313" key="3">
    <source>
        <dbReference type="EMBL" id="SJZ64401.1"/>
    </source>
</evidence>
<dbReference type="InterPro" id="IPR017592">
    <property type="entry name" value="Pilus_assmbl_Flp-typ_CpaB"/>
</dbReference>
<dbReference type="EMBL" id="FUWW01000012">
    <property type="protein sequence ID" value="SJZ64401.1"/>
    <property type="molecule type" value="Genomic_DNA"/>
</dbReference>
<evidence type="ECO:0000313" key="4">
    <source>
        <dbReference type="Proteomes" id="UP000190657"/>
    </source>
</evidence>
<dbReference type="NCBIfam" id="TIGR03177">
    <property type="entry name" value="pilus_cpaB"/>
    <property type="match status" value="1"/>
</dbReference>
<evidence type="ECO:0000259" key="2">
    <source>
        <dbReference type="Pfam" id="PF16976"/>
    </source>
</evidence>
<keyword evidence="1" id="KW-0732">Signal</keyword>
<protein>
    <submittedName>
        <fullName evidence="3">Flp pilus assembly protein CpaB</fullName>
    </submittedName>
</protein>
<feature type="chain" id="PRO_5012188263" evidence="1">
    <location>
        <begin position="24"/>
        <end position="236"/>
    </location>
</feature>
<dbReference type="AlphaFoldDB" id="A0A1T4MBZ5"/>
<dbReference type="RefSeq" id="WP_078768689.1">
    <property type="nucleotide sequence ID" value="NZ_FUWW01000012.1"/>
</dbReference>
<evidence type="ECO:0000256" key="1">
    <source>
        <dbReference type="SAM" id="SignalP"/>
    </source>
</evidence>
<sequence>MKKVYLIAVVFALIAGFATYFFASEIDKKTTIKDADTVEVIVPVNDMSQNSSITEEMFAEDAGVFTKKTVVAADVNTETVVTEQDQLIGKVTIDPLYAGEPINIKRIEDLDGADVALSLKLPKGKVAYSFNAGSVTSVDGYINEGDKVDVLVYDGNKKKSKVAYKNLPILRVSTATASKNASASGTALTEYNTLTVVVTEKQALALYKIENENSFKLVLKHRNNAPVPTTKPADAQ</sequence>
<proteinExistence type="predicted"/>
<dbReference type="InterPro" id="IPR031571">
    <property type="entry name" value="RcpC_dom"/>
</dbReference>
<keyword evidence="4" id="KW-1185">Reference proteome</keyword>
<accession>A0A1T4MBZ5</accession>
<dbReference type="Proteomes" id="UP000190657">
    <property type="component" value="Unassembled WGS sequence"/>
</dbReference>